<dbReference type="Pfam" id="PF01061">
    <property type="entry name" value="ABC2_membrane"/>
    <property type="match status" value="1"/>
</dbReference>
<comment type="caution">
    <text evidence="8">The sequence shown here is derived from an EMBL/GenBank/DDBJ whole genome shotgun (WGS) entry which is preliminary data.</text>
</comment>
<dbReference type="AlphaFoldDB" id="A0A5S4FGA7"/>
<proteinExistence type="predicted"/>
<accession>A0A5S4FGA7</accession>
<feature type="transmembrane region" description="Helical" evidence="6">
    <location>
        <begin position="216"/>
        <end position="237"/>
    </location>
</feature>
<feature type="domain" description="ABC-2 type transporter transmembrane" evidence="7">
    <location>
        <begin position="12"/>
        <end position="196"/>
    </location>
</feature>
<keyword evidence="9" id="KW-1185">Reference proteome</keyword>
<dbReference type="PANTHER" id="PTHR43229">
    <property type="entry name" value="NODULATION PROTEIN J"/>
    <property type="match status" value="1"/>
</dbReference>
<evidence type="ECO:0000256" key="2">
    <source>
        <dbReference type="ARBA" id="ARBA00022692"/>
    </source>
</evidence>
<keyword evidence="5" id="KW-0046">Antibiotic resistance</keyword>
<organism evidence="8 9">
    <name type="scientific">Nonomuraea zeae</name>
    <dbReference type="NCBI Taxonomy" id="1642303"/>
    <lineage>
        <taxon>Bacteria</taxon>
        <taxon>Bacillati</taxon>
        <taxon>Actinomycetota</taxon>
        <taxon>Actinomycetes</taxon>
        <taxon>Streptosporangiales</taxon>
        <taxon>Streptosporangiaceae</taxon>
        <taxon>Nonomuraea</taxon>
    </lineage>
</organism>
<evidence type="ECO:0000256" key="6">
    <source>
        <dbReference type="SAM" id="Phobius"/>
    </source>
</evidence>
<keyword evidence="3 6" id="KW-1133">Transmembrane helix</keyword>
<dbReference type="RefSeq" id="WP_138697579.1">
    <property type="nucleotide sequence ID" value="NZ_JBHSAZ010000089.1"/>
</dbReference>
<dbReference type="EMBL" id="VCKX01000344">
    <property type="protein sequence ID" value="TMR18328.1"/>
    <property type="molecule type" value="Genomic_DNA"/>
</dbReference>
<evidence type="ECO:0000256" key="3">
    <source>
        <dbReference type="ARBA" id="ARBA00022989"/>
    </source>
</evidence>
<dbReference type="GO" id="GO:0140359">
    <property type="term" value="F:ABC-type transporter activity"/>
    <property type="evidence" value="ECO:0007669"/>
    <property type="project" value="InterPro"/>
</dbReference>
<dbReference type="GO" id="GO:0043190">
    <property type="term" value="C:ATP-binding cassette (ABC) transporter complex"/>
    <property type="evidence" value="ECO:0007669"/>
    <property type="project" value="InterPro"/>
</dbReference>
<evidence type="ECO:0000256" key="1">
    <source>
        <dbReference type="ARBA" id="ARBA00004141"/>
    </source>
</evidence>
<dbReference type="InterPro" id="IPR013525">
    <property type="entry name" value="ABC2_TM"/>
</dbReference>
<evidence type="ECO:0000259" key="7">
    <source>
        <dbReference type="Pfam" id="PF01061"/>
    </source>
</evidence>
<dbReference type="Proteomes" id="UP000306628">
    <property type="component" value="Unassembled WGS sequence"/>
</dbReference>
<dbReference type="PIRSF" id="PIRSF006648">
    <property type="entry name" value="DrrB"/>
    <property type="match status" value="1"/>
</dbReference>
<protein>
    <submittedName>
        <fullName evidence="8">ABC transporter permease</fullName>
    </submittedName>
</protein>
<evidence type="ECO:0000256" key="4">
    <source>
        <dbReference type="ARBA" id="ARBA00023136"/>
    </source>
</evidence>
<gene>
    <name evidence="8" type="ORF">ETD85_53670</name>
</gene>
<evidence type="ECO:0000313" key="9">
    <source>
        <dbReference type="Proteomes" id="UP000306628"/>
    </source>
</evidence>
<feature type="transmembrane region" description="Helical" evidence="6">
    <location>
        <begin position="133"/>
        <end position="154"/>
    </location>
</feature>
<feature type="transmembrane region" description="Helical" evidence="6">
    <location>
        <begin position="161"/>
        <end position="180"/>
    </location>
</feature>
<dbReference type="InterPro" id="IPR051784">
    <property type="entry name" value="Nod_factor_ABC_transporter"/>
</dbReference>
<name>A0A5S4FGA7_9ACTN</name>
<dbReference type="OrthoDB" id="3745966at2"/>
<keyword evidence="4 6" id="KW-0472">Membrane</keyword>
<evidence type="ECO:0000313" key="8">
    <source>
        <dbReference type="EMBL" id="TMR18328.1"/>
    </source>
</evidence>
<evidence type="ECO:0000256" key="5">
    <source>
        <dbReference type="ARBA" id="ARBA00023251"/>
    </source>
</evidence>
<sequence length="246" mass="26019">MSSLIAAHTRFLMIEQLRVPISLLASSLFPAISMLAFVVPFAGDDPKAATMATGSLMFFGAMSGALIGLGIAVAMDREQPWNPYLRTLPAGPFPRFAGRILSTMAVMLLSVIPVLLVAALFTEATITPVRLLLGLGVLVVGGIPFMLIGLFVGFVLTAKTAIAVSQLLFFPLAILGGLLLPPQVLPDFIEIVSPYTPARGAAELLWWAIAGNDPNVTALIALAGWTVVAAAGAAWAYRRDEGRRFS</sequence>
<feature type="transmembrane region" description="Helical" evidence="6">
    <location>
        <begin position="21"/>
        <end position="43"/>
    </location>
</feature>
<feature type="transmembrane region" description="Helical" evidence="6">
    <location>
        <begin position="96"/>
        <end position="121"/>
    </location>
</feature>
<keyword evidence="2 6" id="KW-0812">Transmembrane</keyword>
<dbReference type="PANTHER" id="PTHR43229:SF2">
    <property type="entry name" value="NODULATION PROTEIN J"/>
    <property type="match status" value="1"/>
</dbReference>
<dbReference type="GO" id="GO:0046677">
    <property type="term" value="P:response to antibiotic"/>
    <property type="evidence" value="ECO:0007669"/>
    <property type="project" value="UniProtKB-KW"/>
</dbReference>
<comment type="subcellular location">
    <subcellularLocation>
        <location evidence="1">Membrane</location>
        <topology evidence="1">Multi-pass membrane protein</topology>
    </subcellularLocation>
</comment>
<dbReference type="InterPro" id="IPR000412">
    <property type="entry name" value="ABC_2_transport"/>
</dbReference>
<feature type="transmembrane region" description="Helical" evidence="6">
    <location>
        <begin position="55"/>
        <end position="75"/>
    </location>
</feature>
<reference evidence="8 9" key="1">
    <citation type="submission" date="2019-05" db="EMBL/GenBank/DDBJ databases">
        <title>Draft genome sequence of Nonomuraea zeae DSM 100528.</title>
        <authorList>
            <person name="Saricaoglu S."/>
            <person name="Isik K."/>
        </authorList>
    </citation>
    <scope>NUCLEOTIDE SEQUENCE [LARGE SCALE GENOMIC DNA]</scope>
    <source>
        <strain evidence="8 9">DSM 100528</strain>
    </source>
</reference>